<evidence type="ECO:0008006" key="4">
    <source>
        <dbReference type="Google" id="ProtNLM"/>
    </source>
</evidence>
<dbReference type="Gene3D" id="3.40.710.10">
    <property type="entry name" value="DD-peptidase/beta-lactamase superfamily"/>
    <property type="match status" value="1"/>
</dbReference>
<dbReference type="KEGG" id="rhs:A3Q41_04695"/>
<sequence length="269" mass="27784">MPGLRRITATAAVPFVGIAMALACAAPAQALPTPGDLADVPARTSISYEHVPTGTYVGSAEDNSARPGLSTVKLYMADYVVRFGDGSPRDRDLAARMVQVSDDGAASVLDNKYPQAIDSTATEFGLSSTSRGGFWGSSYTSTADTVRFLAAKKRTDPASPVLGWMNSAAPVAADGTVQDWGTQQLPGVTGSKWGWADDGSSVVASTSIGDEFVVASNTYGPRRSQTDDVLAALGGVELTAPPAASPVPNLPVIPGLPSVEELLLMLAPR</sequence>
<dbReference type="RefSeq" id="WP_048319963.1">
    <property type="nucleotide sequence ID" value="NZ_CP015220.1"/>
</dbReference>
<dbReference type="PATRIC" id="fig|1653479.3.peg.4749"/>
<proteinExistence type="predicted"/>
<dbReference type="SUPFAM" id="SSF56601">
    <property type="entry name" value="beta-lactamase/transpeptidase-like"/>
    <property type="match status" value="1"/>
</dbReference>
<dbReference type="InterPro" id="IPR012338">
    <property type="entry name" value="Beta-lactam/transpept-like"/>
</dbReference>
<keyword evidence="1" id="KW-0732">Signal</keyword>
<feature type="chain" id="PRO_5007512735" description="Serine hydrolase" evidence="1">
    <location>
        <begin position="31"/>
        <end position="269"/>
    </location>
</feature>
<accession>A0A143QSN7</accession>
<evidence type="ECO:0000313" key="2">
    <source>
        <dbReference type="EMBL" id="AMY25959.1"/>
    </source>
</evidence>
<organism evidence="2 3">
    <name type="scientific">Rhodococcoides fascians</name>
    <name type="common">Rhodococcus fascians</name>
    <dbReference type="NCBI Taxonomy" id="1828"/>
    <lineage>
        <taxon>Bacteria</taxon>
        <taxon>Bacillati</taxon>
        <taxon>Actinomycetota</taxon>
        <taxon>Actinomycetes</taxon>
        <taxon>Mycobacteriales</taxon>
        <taxon>Nocardiaceae</taxon>
        <taxon>Rhodococcoides</taxon>
    </lineage>
</organism>
<dbReference type="EMBL" id="CP015220">
    <property type="protein sequence ID" value="AMY25959.1"/>
    <property type="molecule type" value="Genomic_DNA"/>
</dbReference>
<dbReference type="Proteomes" id="UP000076038">
    <property type="component" value="Chromosome"/>
</dbReference>
<reference evidence="2 3" key="1">
    <citation type="journal article" date="2016" name="Genome Announc.">
        <title>Complete Genome and Plasmid Sequences for Rhodococcus fascians D188 and Draft Sequences for Rhodococcus Isolates PBTS 1 and PBTS 2.</title>
        <authorList>
            <person name="Stamler R.A."/>
            <person name="Vereecke D."/>
            <person name="Zhang Y."/>
            <person name="Schilkey F."/>
            <person name="Devitt N."/>
            <person name="Randall J.J."/>
        </authorList>
    </citation>
    <scope>NUCLEOTIDE SEQUENCE [LARGE SCALE GENOMIC DNA]</scope>
    <source>
        <strain evidence="2 3">PBTS2</strain>
    </source>
</reference>
<dbReference type="OrthoDB" id="4535618at2"/>
<feature type="signal peptide" evidence="1">
    <location>
        <begin position="1"/>
        <end position="30"/>
    </location>
</feature>
<reference evidence="3" key="2">
    <citation type="submission" date="2016-04" db="EMBL/GenBank/DDBJ databases">
        <title>Complete Genome and Plasmid Sequences for Rhodococcus fascians D188 and Draft Sequences for Rhodococcus spp. Isolates PBTS 1 and PBTS 2.</title>
        <authorList>
            <person name="Stamer R."/>
            <person name="Vereecke D."/>
            <person name="Zhang Y."/>
            <person name="Schilkey F."/>
            <person name="Devitt N."/>
            <person name="Randall J."/>
        </authorList>
    </citation>
    <scope>NUCLEOTIDE SEQUENCE [LARGE SCALE GENOMIC DNA]</scope>
    <source>
        <strain evidence="3">PBTS2</strain>
    </source>
</reference>
<gene>
    <name evidence="2" type="ORF">A3Q41_04695</name>
</gene>
<dbReference type="PROSITE" id="PS51257">
    <property type="entry name" value="PROKAR_LIPOPROTEIN"/>
    <property type="match status" value="1"/>
</dbReference>
<evidence type="ECO:0000256" key="1">
    <source>
        <dbReference type="SAM" id="SignalP"/>
    </source>
</evidence>
<keyword evidence="3" id="KW-1185">Reference proteome</keyword>
<protein>
    <recommendedName>
        <fullName evidence="4">Serine hydrolase</fullName>
    </recommendedName>
</protein>
<dbReference type="AlphaFoldDB" id="A0A143QSN7"/>
<evidence type="ECO:0000313" key="3">
    <source>
        <dbReference type="Proteomes" id="UP000076038"/>
    </source>
</evidence>
<name>A0A143QSN7_RHOFA</name>